<feature type="compositionally biased region" description="Acidic residues" evidence="2">
    <location>
        <begin position="1116"/>
        <end position="1126"/>
    </location>
</feature>
<evidence type="ECO:0000259" key="3">
    <source>
        <dbReference type="Pfam" id="PF24809"/>
    </source>
</evidence>
<feature type="domain" description="Nephrocystin 3-like N-terminal" evidence="4">
    <location>
        <begin position="305"/>
        <end position="471"/>
    </location>
</feature>
<dbReference type="InterPro" id="IPR056125">
    <property type="entry name" value="DUF7708"/>
</dbReference>
<protein>
    <recommendedName>
        <fullName evidence="7">NACHT domain-containing protein</fullName>
    </recommendedName>
</protein>
<name>A0A4Z1FCV2_9HELO</name>
<dbReference type="InterPro" id="IPR056884">
    <property type="entry name" value="NPHP3-like_N"/>
</dbReference>
<evidence type="ECO:0008006" key="7">
    <source>
        <dbReference type="Google" id="ProtNLM"/>
    </source>
</evidence>
<comment type="caution">
    <text evidence="5">The sequence shown here is derived from an EMBL/GenBank/DDBJ whole genome shotgun (WGS) entry which is preliminary data.</text>
</comment>
<evidence type="ECO:0000256" key="1">
    <source>
        <dbReference type="ARBA" id="ARBA00022737"/>
    </source>
</evidence>
<evidence type="ECO:0000256" key="2">
    <source>
        <dbReference type="SAM" id="MobiDB-lite"/>
    </source>
</evidence>
<evidence type="ECO:0000313" key="6">
    <source>
        <dbReference type="Proteomes" id="UP000297910"/>
    </source>
</evidence>
<feature type="region of interest" description="Disordered" evidence="2">
    <location>
        <begin position="1211"/>
        <end position="1241"/>
    </location>
</feature>
<sequence length="1577" mass="179601">MPPEPKMPPQKTVSFKLQTKNDASPFTRALEEYIKRRGKKSKTSQLITDLQNSPKPPSKQDVNNALKQLEKETTDSTVTRNIRKVLRPVITVLADYSGVVDTMSNADPMPTAIIWGCMKVVIDTSKRYLNLYDDIKNQLEDITLQLNVLTEFEELFGDSKTMQELLQMTYIDVIRFWVRVDKECHRCVANRMGRALSSFSTSKLDVTIKDIEKNANRVSKLVPVVQERVQKGEREDAAEERRLAGIARDQQSAFIEQQLEEMKLRAIARKSGRQKDVRNWLRGHSTLNESNFRRQEQYLRKRSPDTCSWLFSHDEFENWKKPDSKSPVLWVRAVPGAGKSVLTAFTQSTFQTNLSLCSLHQYYSFDEIFSSLQVYCAIAEQLANRLWMHLEDKPEDIHAFTQRTSTAFMIGDVKTFICMSLSRLPPSYLFLDGLDEECDSGPRWEALSDALSFFIELTRDKSYQFKLWCSSQDRTDLKKLLKDCAVIEVTKDINSADIELYLSKSILKLDSLDLDEGYQNLILQDLRQRADGCFLWASLMLDSVSSAVTLSAVQYQVQEGLPKDYENYYQNKIDKIEASHKSFVSKILACIVYARRPLRLDELCESIAILDASDCANVDKSQRLFRSMALKLCEPLVQIEDVDTAHGKISTCTLTHGSVRQFLVKHPQCLSRSETLACEIAEEVMANVCLKYLWQSRYQRLLIQSKDTFEDYTGEDVMEHHLLSYAAKYWDKHLDGVTYTPEICSRVQSFITSPQFFTCLQVQSLFIGGKFQFWLESNRTWTGPHLRRVFPAWLSDNCDKKLEIKYSNFVGEWNHVLDRVTNLGGRYPGEIDRVFWASIGLKNFLQHGPSRYKNFIFQTTNEDPDLEVPPRYYDGIDLTGQNMVVLKIENLGSGSEDVEFTCQQWTLGTHRPKLIVSQKLNASRMNWCLYDHPVSKRALGRPIPVSLTPDLQFLRIGSQIFAKQNDEYTPIKIFKEELYFEDMANSGPYIAIASRQNLTHETLIEILSTDDLKLDYGEYIAQKIIQQLTKGKEQAVDNSSTSTTATTEKSQSSRSTSSSSNSSVLSPVIEDSVDTDKQKYERITIEEFDDIMDASDISSDGNSAETGWSEGSTLGDSDELDDDDQWNDWSNERVDIEDLNRDFDDSDYQRSDDSDDSSSDIPEVPGYDNLSDDFDESGNEEEIGGIGEDSDIEMILSGAPGYVLKRARLETDPEDTDSSVASHYSQSLYSGSESGDSQGDEDIVDNEEAHKLEILYLGNKTLGKDAPRVSIQIFDTTMQDKTPIFHFSRRVSGGIFHSPPTFHPTAPLLVWPLGDGKILFANYLTNTYFTRELCCSTYRSCHIFVKTRFSSCGEFIHFAALEGRIVENEPKMHLSLQVSTHHLSSRKTARSPPRLLFKKNVPLGESSSMSVSRLPYTLTWTVKELFFVTRGEELNVMRIPLFKGSDDKTAPVCYTQNPIYLPRSAESRNVYYFPLPSKYKEKDKAKGKEEVGKIIIGSHSSILSQGLIVPRRSMIQPPIGVLVKENTDLGGWKCKRVGIETDGNGKKERINVQGGRLQGKFESFDLKEDCDIIPYLF</sequence>
<feature type="compositionally biased region" description="Polar residues" evidence="2">
    <location>
        <begin position="1218"/>
        <end position="1229"/>
    </location>
</feature>
<feature type="compositionally biased region" description="Polar residues" evidence="2">
    <location>
        <begin position="11"/>
        <end position="23"/>
    </location>
</feature>
<dbReference type="PANTHER" id="PTHR10039:SF17">
    <property type="entry name" value="FUNGAL STAND N-TERMINAL GOODBYE DOMAIN-CONTAINING PROTEIN-RELATED"/>
    <property type="match status" value="1"/>
</dbReference>
<feature type="region of interest" description="Disordered" evidence="2">
    <location>
        <begin position="1031"/>
        <end position="1073"/>
    </location>
</feature>
<keyword evidence="6" id="KW-1185">Reference proteome</keyword>
<dbReference type="Proteomes" id="UP000297910">
    <property type="component" value="Unassembled WGS sequence"/>
</dbReference>
<feature type="compositionally biased region" description="Polar residues" evidence="2">
    <location>
        <begin position="43"/>
        <end position="53"/>
    </location>
</feature>
<proteinExistence type="predicted"/>
<dbReference type="PANTHER" id="PTHR10039">
    <property type="entry name" value="AMELOGENIN"/>
    <property type="match status" value="1"/>
</dbReference>
<feature type="compositionally biased region" description="Basic and acidic residues" evidence="2">
    <location>
        <begin position="1130"/>
        <end position="1152"/>
    </location>
</feature>
<gene>
    <name evidence="5" type="ORF">BPAE_0157g00010</name>
</gene>
<keyword evidence="1" id="KW-0677">Repeat</keyword>
<feature type="compositionally biased region" description="Polar residues" evidence="2">
    <location>
        <begin position="1101"/>
        <end position="1115"/>
    </location>
</feature>
<reference evidence="5 6" key="1">
    <citation type="submission" date="2017-12" db="EMBL/GenBank/DDBJ databases">
        <title>Comparative genomics of Botrytis spp.</title>
        <authorList>
            <person name="Valero-Jimenez C.A."/>
            <person name="Tapia P."/>
            <person name="Veloso J."/>
            <person name="Silva-Moreno E."/>
            <person name="Staats M."/>
            <person name="Valdes J.H."/>
            <person name="Van Kan J.A.L."/>
        </authorList>
    </citation>
    <scope>NUCLEOTIDE SEQUENCE [LARGE SCALE GENOMIC DNA]</scope>
    <source>
        <strain evidence="5 6">Bp0003</strain>
    </source>
</reference>
<dbReference type="Pfam" id="PF24883">
    <property type="entry name" value="NPHP3_N"/>
    <property type="match status" value="1"/>
</dbReference>
<dbReference type="EMBL" id="PQXI01000157">
    <property type="protein sequence ID" value="TGO22714.1"/>
    <property type="molecule type" value="Genomic_DNA"/>
</dbReference>
<feature type="domain" description="DUF7708" evidence="3">
    <location>
        <begin position="86"/>
        <end position="224"/>
    </location>
</feature>
<feature type="region of interest" description="Disordered" evidence="2">
    <location>
        <begin position="36"/>
        <end position="61"/>
    </location>
</feature>
<feature type="region of interest" description="Disordered" evidence="2">
    <location>
        <begin position="1"/>
        <end position="23"/>
    </location>
</feature>
<feature type="compositionally biased region" description="Low complexity" evidence="2">
    <location>
        <begin position="1039"/>
        <end position="1066"/>
    </location>
</feature>
<dbReference type="Pfam" id="PF24809">
    <property type="entry name" value="DUF7708"/>
    <property type="match status" value="1"/>
</dbReference>
<evidence type="ECO:0000259" key="4">
    <source>
        <dbReference type="Pfam" id="PF24883"/>
    </source>
</evidence>
<organism evidence="5 6">
    <name type="scientific">Botrytis paeoniae</name>
    <dbReference type="NCBI Taxonomy" id="278948"/>
    <lineage>
        <taxon>Eukaryota</taxon>
        <taxon>Fungi</taxon>
        <taxon>Dikarya</taxon>
        <taxon>Ascomycota</taxon>
        <taxon>Pezizomycotina</taxon>
        <taxon>Leotiomycetes</taxon>
        <taxon>Helotiales</taxon>
        <taxon>Sclerotiniaceae</taxon>
        <taxon>Botrytis</taxon>
    </lineage>
</organism>
<feature type="compositionally biased region" description="Acidic residues" evidence="2">
    <location>
        <begin position="1170"/>
        <end position="1192"/>
    </location>
</feature>
<evidence type="ECO:0000313" key="5">
    <source>
        <dbReference type="EMBL" id="TGO22714.1"/>
    </source>
</evidence>
<feature type="region of interest" description="Disordered" evidence="2">
    <location>
        <begin position="1091"/>
        <end position="1194"/>
    </location>
</feature>
<accession>A0A4Z1FCV2</accession>